<dbReference type="PANTHER" id="PTHR46082">
    <property type="entry name" value="ATP/GTP-BINDING PROTEIN-RELATED"/>
    <property type="match status" value="1"/>
</dbReference>
<dbReference type="Pfam" id="PF13424">
    <property type="entry name" value="TPR_12"/>
    <property type="match status" value="2"/>
</dbReference>
<dbReference type="EMBL" id="JAELUR010000003">
    <property type="protein sequence ID" value="KAG7433975.1"/>
    <property type="molecule type" value="Genomic_DNA"/>
</dbReference>
<dbReference type="GO" id="GO:0043531">
    <property type="term" value="F:ADP binding"/>
    <property type="evidence" value="ECO:0007669"/>
    <property type="project" value="InterPro"/>
</dbReference>
<dbReference type="AlphaFoldDB" id="A0A8J5Q924"/>
<dbReference type="InterPro" id="IPR019734">
    <property type="entry name" value="TPR_rpt"/>
</dbReference>
<protein>
    <submittedName>
        <fullName evidence="2">Regulatory protein AfsR</fullName>
    </submittedName>
</protein>
<evidence type="ECO:0000313" key="2">
    <source>
        <dbReference type="EMBL" id="KAG7433975.1"/>
    </source>
</evidence>
<dbReference type="Pfam" id="PF00931">
    <property type="entry name" value="NB-ARC"/>
    <property type="match status" value="1"/>
</dbReference>
<accession>A0A8J5Q924</accession>
<dbReference type="PANTHER" id="PTHR46082:SF11">
    <property type="entry name" value="AAA+ ATPASE DOMAIN-CONTAINING PROTEIN-RELATED"/>
    <property type="match status" value="1"/>
</dbReference>
<dbReference type="InterPro" id="IPR053137">
    <property type="entry name" value="NLR-like"/>
</dbReference>
<evidence type="ECO:0000313" key="3">
    <source>
        <dbReference type="Proteomes" id="UP000693942"/>
    </source>
</evidence>
<sequence length="1005" mass="113428">MPTIQRSHAGRTVILNPKDYKVAWIAPLEIEAKAALYLLDERHSGRFPVDRGDDYVFHAGAMGGHNIIIATLPAGQEYGTGSAAALASQLKKFFPNLWFGLLVGVAAGLPDLSRVPARDIRLGDVLVGLPDGESAGLVPYDLGKETEDGFQPLRLGHSLAMTEPIVRAAIGSIKLEAPDDTKVFLPYYEKIRNCEHSTGTFADPGQDNDILYLACGNGQEKVVERSRRSKSNYQRTRVWYGPIGSGDKLLKNAQKRNELRDRHGIIGLEMEAAGTMNRIPVGVIRGVCDYGDRHKNKNWQPYAAAMAASYARALLDEIPSSDITVDLAKKAYEPCYYIPFTRNTRFTGRTSILNALEDKFFGQDTSQRMALVGLGGVGKTQIALRFAYQIKDHRPDYSIFWVPVLSDETAERAYGDIAKKLRLQKRSEDDDVKDLVCQYLSSDKAGKWLLIVDNADDKELILGTAEQPGLEEYLPLSENGMILLTTRSGQVAGAFAQSDVIDIEKMDRGEATMLLEKSLMRKQLLQDEASVIELLTYLTFLPLAITQAAAYLNQTRAPVRTYLGLLRNAEHNDTRVLEREFRDNTRYRGSQNAIGTTWIVSFRQIQKSDQLAVDLLSFISCIEPKAIPQSILPDAEADELEWAIGTLCSYSFLARREESNVFDMHSLVHTATRGWLKKQDRERQVLNDAICHLAARFPATNDAHYGLRREYLPHAMRLLNRNHEDKTVEVYQLFEKVGNSFDADRRFKEAIRCFEEVSSEHALATAYLNDRRINDAIKMLEHVVAVRKETLDEKDHDRLASEHVLANAYLNDQRIKDAIEILEHVVAIQKEILDEKDYSRLTSEQALATAYLDDRRINDAIEMLEHQVLASAYLEDRRIKDAIKIFEHVVAVLKETLDEKDHSRLVSEHELARAYLDDGRIEDAIEILEHVVAVRKETLDEKDHSRLTSEHELARAYLNDQQIEDAIEILEHAVAVEAETLAENDSSRQLSVDLLQECFEKLRGL</sequence>
<dbReference type="SMART" id="SM00028">
    <property type="entry name" value="TPR"/>
    <property type="match status" value="5"/>
</dbReference>
<reference evidence="2" key="1">
    <citation type="submission" date="2021-04" db="EMBL/GenBank/DDBJ databases">
        <title>First draft genome resource for Brassicaceae pathogens Fusarium oxysporum f. sp. raphani and Fusarium oxysporum f. sp. rapae.</title>
        <authorList>
            <person name="Asai S."/>
        </authorList>
    </citation>
    <scope>NUCLEOTIDE SEQUENCE</scope>
    <source>
        <strain evidence="2">Tf1262</strain>
    </source>
</reference>
<evidence type="ECO:0000259" key="1">
    <source>
        <dbReference type="Pfam" id="PF00931"/>
    </source>
</evidence>
<feature type="domain" description="NB-ARC" evidence="1">
    <location>
        <begin position="352"/>
        <end position="523"/>
    </location>
</feature>
<dbReference type="InterPro" id="IPR002182">
    <property type="entry name" value="NB-ARC"/>
</dbReference>
<comment type="caution">
    <text evidence="2">The sequence shown here is derived from an EMBL/GenBank/DDBJ whole genome shotgun (WGS) entry which is preliminary data.</text>
</comment>
<name>A0A8J5Q924_FUSOX</name>
<gene>
    <name evidence="2" type="primary">afsR-1</name>
    <name evidence="2" type="ORF">Forpi1262_v005430</name>
</gene>
<organism evidence="2 3">
    <name type="scientific">Fusarium oxysporum f. sp. raphani</name>
    <dbReference type="NCBI Taxonomy" id="96318"/>
    <lineage>
        <taxon>Eukaryota</taxon>
        <taxon>Fungi</taxon>
        <taxon>Dikarya</taxon>
        <taxon>Ascomycota</taxon>
        <taxon>Pezizomycotina</taxon>
        <taxon>Sordariomycetes</taxon>
        <taxon>Hypocreomycetidae</taxon>
        <taxon>Hypocreales</taxon>
        <taxon>Nectriaceae</taxon>
        <taxon>Fusarium</taxon>
        <taxon>Fusarium oxysporum species complex</taxon>
    </lineage>
</organism>
<dbReference type="Proteomes" id="UP000693942">
    <property type="component" value="Unassembled WGS sequence"/>
</dbReference>
<proteinExistence type="predicted"/>